<dbReference type="InterPro" id="IPR004358">
    <property type="entry name" value="Sig_transdc_His_kin-like_C"/>
</dbReference>
<evidence type="ECO:0000259" key="16">
    <source>
        <dbReference type="PROSITE" id="PS50109"/>
    </source>
</evidence>
<dbReference type="Gene3D" id="1.10.287.130">
    <property type="match status" value="1"/>
</dbReference>
<dbReference type="InterPro" id="IPR036890">
    <property type="entry name" value="HATPase_C_sf"/>
</dbReference>
<feature type="transmembrane region" description="Helical" evidence="15">
    <location>
        <begin position="346"/>
        <end position="371"/>
    </location>
</feature>
<keyword evidence="19" id="KW-1185">Reference proteome</keyword>
<sequence>MNYKNEKILTKIIRYSLPLLTIVLSLVITLLLYLENKRTYEKEKNILNRTYIKKNKKLIQEEVHRIYDYITHMQRSTEKDLKESIKSRVYEAHAVATNLYNKYKDKKSKDEIFEIIKETLGSMVFNNGRGYYFIDDKTGTKKLQSLNKKYEGKNLSNFEDAKGYKFVKTIIKTIKEKSERFDTYYWYKPNDKKPYKKISFYKYFEPYDVVIGTGEYIKDFEKEVKKRVLEYVNLVRYSDFGYIFIIDYDFNYLSHIRKDNIGENVLNIEDGKNIHRVLKDMKIIAQNGEGYYSYIQYKKPKTNLPTRKISFVKGLNNWDWMIGTGFYQDDIEQSLMKKEEELNEKFFSYITNVIIVSSALSLLFLVISIYISKLLEDKFKSYKKEIENQQNVLAQQSKMASMGEMIANIAHQWRQPLSIISTAATGISFQKELDNLTDKEFYEATAKINDSAQYLSKTIDDFKNFFSPTKTEVDSNIKELFNKTFKLLEAQFKTKSIYIIQDIEDINFKTLENEFLQVLINILNNARDELIKYEHERYIFINAKKIEENLNIEIYDNAGGINKKFISKVFEPYFSTKDKSIGTGIGLYMSHEIISKHLHGTLTAENTKYEYKDELYKGAKFTIQIPIY</sequence>
<evidence type="ECO:0000256" key="14">
    <source>
        <dbReference type="SAM" id="Coils"/>
    </source>
</evidence>
<evidence type="ECO:0000256" key="4">
    <source>
        <dbReference type="ARBA" id="ARBA00022475"/>
    </source>
</evidence>
<dbReference type="PROSITE" id="PS50109">
    <property type="entry name" value="HIS_KIN"/>
    <property type="match status" value="1"/>
</dbReference>
<dbReference type="Pfam" id="PF08269">
    <property type="entry name" value="dCache_2"/>
    <property type="match status" value="1"/>
</dbReference>
<comment type="catalytic activity">
    <reaction evidence="1">
        <text>ATP + protein L-histidine = ADP + protein N-phospho-L-histidine.</text>
        <dbReference type="EC" id="2.7.13.3"/>
    </reaction>
</comment>
<comment type="subcellular location">
    <subcellularLocation>
        <location evidence="2">Cell membrane</location>
        <topology evidence="2">Multi-pass membrane protein</topology>
    </subcellularLocation>
</comment>
<dbReference type="Proteomes" id="UP000224740">
    <property type="component" value="Unassembled WGS sequence"/>
</dbReference>
<dbReference type="InterPro" id="IPR004010">
    <property type="entry name" value="Double_Cache_2"/>
</dbReference>
<keyword evidence="7 15" id="KW-0812">Transmembrane</keyword>
<dbReference type="CDD" id="cd00082">
    <property type="entry name" value="HisKA"/>
    <property type="match status" value="1"/>
</dbReference>
<dbReference type="GO" id="GO:0000155">
    <property type="term" value="F:phosphorelay sensor kinase activity"/>
    <property type="evidence" value="ECO:0007669"/>
    <property type="project" value="InterPro"/>
</dbReference>
<dbReference type="InterPro" id="IPR033480">
    <property type="entry name" value="sCache_2"/>
</dbReference>
<dbReference type="KEGG" id="amar:AMRN_2583"/>
<dbReference type="SMART" id="SM00388">
    <property type="entry name" value="HisKA"/>
    <property type="match status" value="1"/>
</dbReference>
<evidence type="ECO:0000256" key="3">
    <source>
        <dbReference type="ARBA" id="ARBA00012438"/>
    </source>
</evidence>
<organism evidence="17 20">
    <name type="scientific">Malaciobacter marinus</name>
    <dbReference type="NCBI Taxonomy" id="505249"/>
    <lineage>
        <taxon>Bacteria</taxon>
        <taxon>Pseudomonadati</taxon>
        <taxon>Campylobacterota</taxon>
        <taxon>Epsilonproteobacteria</taxon>
        <taxon>Campylobacterales</taxon>
        <taxon>Arcobacteraceae</taxon>
        <taxon>Malaciobacter</taxon>
    </lineage>
</organism>
<keyword evidence="12" id="KW-0902">Two-component regulatory system</keyword>
<dbReference type="PANTHER" id="PTHR43065">
    <property type="entry name" value="SENSOR HISTIDINE KINASE"/>
    <property type="match status" value="1"/>
</dbReference>
<keyword evidence="5" id="KW-0597">Phosphoprotein</keyword>
<evidence type="ECO:0000256" key="10">
    <source>
        <dbReference type="ARBA" id="ARBA00022840"/>
    </source>
</evidence>
<evidence type="ECO:0000313" key="20">
    <source>
        <dbReference type="Proteomes" id="UP000264693"/>
    </source>
</evidence>
<dbReference type="GO" id="GO:0005524">
    <property type="term" value="F:ATP binding"/>
    <property type="evidence" value="ECO:0007669"/>
    <property type="project" value="UniProtKB-KW"/>
</dbReference>
<feature type="domain" description="Histidine kinase" evidence="16">
    <location>
        <begin position="408"/>
        <end position="628"/>
    </location>
</feature>
<dbReference type="EMBL" id="NXAO01000075">
    <property type="protein sequence ID" value="PHO14144.1"/>
    <property type="molecule type" value="Genomic_DNA"/>
</dbReference>
<dbReference type="InterPro" id="IPR036097">
    <property type="entry name" value="HisK_dim/P_sf"/>
</dbReference>
<keyword evidence="11 15" id="KW-1133">Transmembrane helix</keyword>
<keyword evidence="4" id="KW-1003">Cell membrane</keyword>
<evidence type="ECO:0000256" key="2">
    <source>
        <dbReference type="ARBA" id="ARBA00004651"/>
    </source>
</evidence>
<evidence type="ECO:0000256" key="1">
    <source>
        <dbReference type="ARBA" id="ARBA00000085"/>
    </source>
</evidence>
<feature type="transmembrane region" description="Helical" evidence="15">
    <location>
        <begin position="12"/>
        <end position="34"/>
    </location>
</feature>
<keyword evidence="13 15" id="KW-0472">Membrane</keyword>
<gene>
    <name evidence="17" type="ORF">AMRN_2583</name>
    <name evidence="18" type="ORF">CPH92_13385</name>
</gene>
<evidence type="ECO:0000256" key="12">
    <source>
        <dbReference type="ARBA" id="ARBA00023012"/>
    </source>
</evidence>
<reference evidence="19" key="1">
    <citation type="submission" date="2017-09" db="EMBL/GenBank/DDBJ databases">
        <title>Arcobacter canalis sp. nov., a new species isolated from a water canal contaminated with urban sewage.</title>
        <authorList>
            <person name="Perez-Cataluna A."/>
            <person name="Salas-Masso N."/>
            <person name="Figueras M.J."/>
        </authorList>
    </citation>
    <scope>NUCLEOTIDE SEQUENCE [LARGE SCALE GENOMIC DNA]</scope>
    <source>
        <strain evidence="19">CECT 7727</strain>
    </source>
</reference>
<evidence type="ECO:0000313" key="18">
    <source>
        <dbReference type="EMBL" id="PHO14144.1"/>
    </source>
</evidence>
<dbReference type="InterPro" id="IPR005467">
    <property type="entry name" value="His_kinase_dom"/>
</dbReference>
<proteinExistence type="predicted"/>
<evidence type="ECO:0000256" key="15">
    <source>
        <dbReference type="SAM" id="Phobius"/>
    </source>
</evidence>
<keyword evidence="6" id="KW-0808">Transferase</keyword>
<dbReference type="SUPFAM" id="SSF55874">
    <property type="entry name" value="ATPase domain of HSP90 chaperone/DNA topoisomerase II/histidine kinase"/>
    <property type="match status" value="1"/>
</dbReference>
<evidence type="ECO:0000313" key="19">
    <source>
        <dbReference type="Proteomes" id="UP000224740"/>
    </source>
</evidence>
<dbReference type="Gene3D" id="3.30.450.20">
    <property type="entry name" value="PAS domain"/>
    <property type="match status" value="2"/>
</dbReference>
<feature type="coiled-coil region" evidence="14">
    <location>
        <begin position="372"/>
        <end position="399"/>
    </location>
</feature>
<keyword evidence="8" id="KW-0547">Nucleotide-binding</keyword>
<dbReference type="Pfam" id="PF02518">
    <property type="entry name" value="HATPase_c"/>
    <property type="match status" value="1"/>
</dbReference>
<dbReference type="SMART" id="SM00387">
    <property type="entry name" value="HATPase_c"/>
    <property type="match status" value="1"/>
</dbReference>
<dbReference type="SUPFAM" id="SSF47384">
    <property type="entry name" value="Homodimeric domain of signal transducing histidine kinase"/>
    <property type="match status" value="1"/>
</dbReference>
<name>A0A347TNV6_9BACT</name>
<dbReference type="InterPro" id="IPR003661">
    <property type="entry name" value="HisK_dim/P_dom"/>
</dbReference>
<reference evidence="17 20" key="3">
    <citation type="submission" date="2018-08" db="EMBL/GenBank/DDBJ databases">
        <title>Complete genome of the Arcobacter marinus type strain JCM 15502.</title>
        <authorList>
            <person name="Miller W.G."/>
            <person name="Yee E."/>
            <person name="Huynh S."/>
            <person name="Parker C.T."/>
        </authorList>
    </citation>
    <scope>NUCLEOTIDE SEQUENCE [LARGE SCALE GENOMIC DNA]</scope>
    <source>
        <strain evidence="17 20">JCM 15502</strain>
    </source>
</reference>
<keyword evidence="10" id="KW-0067">ATP-binding</keyword>
<dbReference type="AlphaFoldDB" id="A0A347TNV6"/>
<dbReference type="RefSeq" id="WP_099312604.1">
    <property type="nucleotide sequence ID" value="NZ_CP032101.1"/>
</dbReference>
<evidence type="ECO:0000256" key="11">
    <source>
        <dbReference type="ARBA" id="ARBA00022989"/>
    </source>
</evidence>
<evidence type="ECO:0000256" key="5">
    <source>
        <dbReference type="ARBA" id="ARBA00022553"/>
    </source>
</evidence>
<keyword evidence="9 17" id="KW-0418">Kinase</keyword>
<evidence type="ECO:0000256" key="9">
    <source>
        <dbReference type="ARBA" id="ARBA00022777"/>
    </source>
</evidence>
<evidence type="ECO:0000256" key="6">
    <source>
        <dbReference type="ARBA" id="ARBA00022679"/>
    </source>
</evidence>
<dbReference type="Pfam" id="PF00512">
    <property type="entry name" value="HisKA"/>
    <property type="match status" value="1"/>
</dbReference>
<dbReference type="PRINTS" id="PR00344">
    <property type="entry name" value="BCTRLSENSOR"/>
</dbReference>
<dbReference type="GO" id="GO:0005886">
    <property type="term" value="C:plasma membrane"/>
    <property type="evidence" value="ECO:0007669"/>
    <property type="project" value="UniProtKB-SubCell"/>
</dbReference>
<accession>A0A347TNV6</accession>
<evidence type="ECO:0000313" key="17">
    <source>
        <dbReference type="EMBL" id="AXX88284.1"/>
    </source>
</evidence>
<dbReference type="PANTHER" id="PTHR43065:SF46">
    <property type="entry name" value="C4-DICARBOXYLATE TRANSPORT SENSOR PROTEIN DCTB"/>
    <property type="match status" value="1"/>
</dbReference>
<dbReference type="Proteomes" id="UP000264693">
    <property type="component" value="Chromosome"/>
</dbReference>
<reference evidence="18" key="2">
    <citation type="submission" date="2017-09" db="EMBL/GenBank/DDBJ databases">
        <authorList>
            <person name="Perez-Cataluna A."/>
            <person name="Figueras M.J."/>
            <person name="Salas-Masso N."/>
        </authorList>
    </citation>
    <scope>NUCLEOTIDE SEQUENCE</scope>
    <source>
        <strain evidence="18">CECT 7727</strain>
    </source>
</reference>
<dbReference type="InterPro" id="IPR003594">
    <property type="entry name" value="HATPase_dom"/>
</dbReference>
<evidence type="ECO:0000256" key="8">
    <source>
        <dbReference type="ARBA" id="ARBA00022741"/>
    </source>
</evidence>
<dbReference type="Gene3D" id="3.30.565.10">
    <property type="entry name" value="Histidine kinase-like ATPase, C-terminal domain"/>
    <property type="match status" value="1"/>
</dbReference>
<dbReference type="EC" id="2.7.13.3" evidence="3"/>
<evidence type="ECO:0000256" key="7">
    <source>
        <dbReference type="ARBA" id="ARBA00022692"/>
    </source>
</evidence>
<dbReference type="EMBL" id="CP032101">
    <property type="protein sequence ID" value="AXX88284.1"/>
    <property type="molecule type" value="Genomic_DNA"/>
</dbReference>
<dbReference type="SMART" id="SM01049">
    <property type="entry name" value="Cache_2"/>
    <property type="match status" value="2"/>
</dbReference>
<keyword evidence="14" id="KW-0175">Coiled coil</keyword>
<protein>
    <recommendedName>
        <fullName evidence="3">histidine kinase</fullName>
        <ecNumber evidence="3">2.7.13.3</ecNumber>
    </recommendedName>
</protein>
<evidence type="ECO:0000256" key="13">
    <source>
        <dbReference type="ARBA" id="ARBA00023136"/>
    </source>
</evidence>